<evidence type="ECO:0000313" key="2">
    <source>
        <dbReference type="EMBL" id="KWZ52363.1"/>
    </source>
</evidence>
<feature type="domain" description="DUF4123" evidence="1">
    <location>
        <begin position="44"/>
        <end position="140"/>
    </location>
</feature>
<evidence type="ECO:0000259" key="1">
    <source>
        <dbReference type="Pfam" id="PF13503"/>
    </source>
</evidence>
<name>A0AA40UTR8_9BURK</name>
<dbReference type="Proteomes" id="UP000070119">
    <property type="component" value="Chromosome 2"/>
</dbReference>
<proteinExistence type="predicted"/>
<evidence type="ECO:0000313" key="3">
    <source>
        <dbReference type="Proteomes" id="UP000070119"/>
    </source>
</evidence>
<dbReference type="Pfam" id="PF13503">
    <property type="entry name" value="DUF4123"/>
    <property type="match status" value="1"/>
</dbReference>
<dbReference type="InterPro" id="IPR025391">
    <property type="entry name" value="DUF4123"/>
</dbReference>
<reference evidence="2 3" key="1">
    <citation type="submission" date="2015-11" db="EMBL/GenBank/DDBJ databases">
        <authorList>
            <person name="Sahl J."/>
            <person name="Wagner D."/>
            <person name="Keim P."/>
        </authorList>
    </citation>
    <scope>NUCLEOTIDE SEQUENCE [LARGE SCALE GENOMIC DNA]</scope>
    <source>
        <strain evidence="2 3">MSMB1157</strain>
    </source>
</reference>
<accession>A0AA40UTR8</accession>
<comment type="caution">
    <text evidence="2">The sequence shown here is derived from an EMBL/GenBank/DDBJ whole genome shotgun (WGS) entry which is preliminary data.</text>
</comment>
<sequence>MGSAMERIQFDRRAFERCGYAVIDPLQVDLELLKRFSLESLAPAAHAARTSQLPYVLRLNALGVADRDDLFVEIVERDSAGEEPLFCLLLESSHAPGSVIRHLRRVTTVHSPAERKAYHLRYHDAYTLMQLFWILGRDQQKVLMGPSSAWLFPLERWWRLRPDAGALVTPGLRLRDDQWQQLQRVGRINVALARQGTSAGQRTAFGKQLDPWLASAESFGLTDEEDAIAFAMQGITHHPEFHRHRIIARILAQCEGHPRRYSHLTSGLSEADWQRIATDLSSPSV</sequence>
<organism evidence="2 3">
    <name type="scientific">Burkholderia ubonensis</name>
    <dbReference type="NCBI Taxonomy" id="101571"/>
    <lineage>
        <taxon>Bacteria</taxon>
        <taxon>Pseudomonadati</taxon>
        <taxon>Pseudomonadota</taxon>
        <taxon>Betaproteobacteria</taxon>
        <taxon>Burkholderiales</taxon>
        <taxon>Burkholderiaceae</taxon>
        <taxon>Burkholderia</taxon>
        <taxon>Burkholderia cepacia complex</taxon>
    </lineage>
</organism>
<protein>
    <recommendedName>
        <fullName evidence="1">DUF4123 domain-containing protein</fullName>
    </recommendedName>
</protein>
<gene>
    <name evidence="2" type="ORF">WK57_25065</name>
</gene>
<dbReference type="EMBL" id="LNJU01000005">
    <property type="protein sequence ID" value="KWZ52363.1"/>
    <property type="molecule type" value="Genomic_DNA"/>
</dbReference>
<dbReference type="AlphaFoldDB" id="A0AA40UTR8"/>